<accession>A0ABU6IER8</accession>
<protein>
    <submittedName>
        <fullName evidence="1">Uncharacterized protein</fullName>
    </submittedName>
</protein>
<keyword evidence="2" id="KW-1185">Reference proteome</keyword>
<evidence type="ECO:0000313" key="2">
    <source>
        <dbReference type="Proteomes" id="UP001349994"/>
    </source>
</evidence>
<dbReference type="RefSeq" id="WP_338208395.1">
    <property type="nucleotide sequence ID" value="NZ_JAYMFF010000002.1"/>
</dbReference>
<name>A0ABU6IER8_9ACTN</name>
<reference evidence="1 2" key="1">
    <citation type="submission" date="2024-01" db="EMBL/GenBank/DDBJ databases">
        <title>novel species in genus Adlercreutzia.</title>
        <authorList>
            <person name="Liu X."/>
        </authorList>
    </citation>
    <scope>NUCLEOTIDE SEQUENCE [LARGE SCALE GENOMIC DNA]</scope>
    <source>
        <strain evidence="1 2">R7</strain>
    </source>
</reference>
<gene>
    <name evidence="1" type="ORF">VIN30_00480</name>
</gene>
<dbReference type="EMBL" id="JAYMFF010000002">
    <property type="protein sequence ID" value="MEC4174925.1"/>
    <property type="molecule type" value="Genomic_DNA"/>
</dbReference>
<evidence type="ECO:0000313" key="1">
    <source>
        <dbReference type="EMBL" id="MEC4174925.1"/>
    </source>
</evidence>
<proteinExistence type="predicted"/>
<dbReference type="Proteomes" id="UP001349994">
    <property type="component" value="Unassembled WGS sequence"/>
</dbReference>
<organism evidence="1 2">
    <name type="scientific">Adlercreutzia wanghongyangiae</name>
    <dbReference type="NCBI Taxonomy" id="3111451"/>
    <lineage>
        <taxon>Bacteria</taxon>
        <taxon>Bacillati</taxon>
        <taxon>Actinomycetota</taxon>
        <taxon>Coriobacteriia</taxon>
        <taxon>Eggerthellales</taxon>
        <taxon>Eggerthellaceae</taxon>
        <taxon>Adlercreutzia</taxon>
    </lineage>
</organism>
<comment type="caution">
    <text evidence="1">The sequence shown here is derived from an EMBL/GenBank/DDBJ whole genome shotgun (WGS) entry which is preliminary data.</text>
</comment>
<sequence length="71" mass="8011">MHGEAGSPSDLVRKAVGYAGGETDERHYLRASKRGPVMLADDLTNLIEDDDIFQAIRHLAHFRHKQNAVRR</sequence>